<evidence type="ECO:0000313" key="1">
    <source>
        <dbReference type="EMBL" id="KAJ7664987.1"/>
    </source>
</evidence>
<gene>
    <name evidence="1" type="ORF">B0H17DRAFT_1091057</name>
</gene>
<evidence type="ECO:0000313" key="2">
    <source>
        <dbReference type="Proteomes" id="UP001221757"/>
    </source>
</evidence>
<comment type="caution">
    <text evidence="1">The sequence shown here is derived from an EMBL/GenBank/DDBJ whole genome shotgun (WGS) entry which is preliminary data.</text>
</comment>
<dbReference type="EMBL" id="JARKIE010000217">
    <property type="protein sequence ID" value="KAJ7664987.1"/>
    <property type="molecule type" value="Genomic_DNA"/>
</dbReference>
<keyword evidence="2" id="KW-1185">Reference proteome</keyword>
<reference evidence="1" key="1">
    <citation type="submission" date="2023-03" db="EMBL/GenBank/DDBJ databases">
        <title>Massive genome expansion in bonnet fungi (Mycena s.s.) driven by repeated elements and novel gene families across ecological guilds.</title>
        <authorList>
            <consortium name="Lawrence Berkeley National Laboratory"/>
            <person name="Harder C.B."/>
            <person name="Miyauchi S."/>
            <person name="Viragh M."/>
            <person name="Kuo A."/>
            <person name="Thoen E."/>
            <person name="Andreopoulos B."/>
            <person name="Lu D."/>
            <person name="Skrede I."/>
            <person name="Drula E."/>
            <person name="Henrissat B."/>
            <person name="Morin E."/>
            <person name="Kohler A."/>
            <person name="Barry K."/>
            <person name="LaButti K."/>
            <person name="Morin E."/>
            <person name="Salamov A."/>
            <person name="Lipzen A."/>
            <person name="Mereny Z."/>
            <person name="Hegedus B."/>
            <person name="Baldrian P."/>
            <person name="Stursova M."/>
            <person name="Weitz H."/>
            <person name="Taylor A."/>
            <person name="Grigoriev I.V."/>
            <person name="Nagy L.G."/>
            <person name="Martin F."/>
            <person name="Kauserud H."/>
        </authorList>
    </citation>
    <scope>NUCLEOTIDE SEQUENCE</scope>
    <source>
        <strain evidence="1">CBHHK067</strain>
    </source>
</reference>
<organism evidence="1 2">
    <name type="scientific">Mycena rosella</name>
    <name type="common">Pink bonnet</name>
    <name type="synonym">Agaricus rosellus</name>
    <dbReference type="NCBI Taxonomy" id="1033263"/>
    <lineage>
        <taxon>Eukaryota</taxon>
        <taxon>Fungi</taxon>
        <taxon>Dikarya</taxon>
        <taxon>Basidiomycota</taxon>
        <taxon>Agaricomycotina</taxon>
        <taxon>Agaricomycetes</taxon>
        <taxon>Agaricomycetidae</taxon>
        <taxon>Agaricales</taxon>
        <taxon>Marasmiineae</taxon>
        <taxon>Mycenaceae</taxon>
        <taxon>Mycena</taxon>
    </lineage>
</organism>
<proteinExistence type="predicted"/>
<name>A0AAD7CV32_MYCRO</name>
<dbReference type="Proteomes" id="UP001221757">
    <property type="component" value="Unassembled WGS sequence"/>
</dbReference>
<dbReference type="AlphaFoldDB" id="A0AAD7CV32"/>
<protein>
    <submittedName>
        <fullName evidence="1">Uncharacterized protein</fullName>
    </submittedName>
</protein>
<accession>A0AAD7CV32</accession>
<sequence>MFSVDNLFFSGLMFPFPLHLPTSSACESVAYGRSVEALPQPSRNVTLPILMWHEECASDLIYPICAKHSNYTSSGSGPVNQYSLLTINWSTYQVKTYGNVVRWGEKS</sequence>